<evidence type="ECO:0008006" key="4">
    <source>
        <dbReference type="Google" id="ProtNLM"/>
    </source>
</evidence>
<name>A0A2R6WHG8_MARPO</name>
<evidence type="ECO:0000313" key="2">
    <source>
        <dbReference type="EMBL" id="PTQ33305.1"/>
    </source>
</evidence>
<organism evidence="2 3">
    <name type="scientific">Marchantia polymorpha</name>
    <name type="common">Common liverwort</name>
    <name type="synonym">Marchantia aquatica</name>
    <dbReference type="NCBI Taxonomy" id="3197"/>
    <lineage>
        <taxon>Eukaryota</taxon>
        <taxon>Viridiplantae</taxon>
        <taxon>Streptophyta</taxon>
        <taxon>Embryophyta</taxon>
        <taxon>Marchantiophyta</taxon>
        <taxon>Marchantiopsida</taxon>
        <taxon>Marchantiidae</taxon>
        <taxon>Marchantiales</taxon>
        <taxon>Marchantiaceae</taxon>
        <taxon>Marchantia</taxon>
    </lineage>
</organism>
<dbReference type="AlphaFoldDB" id="A0A2R6WHG8"/>
<dbReference type="Proteomes" id="UP000244005">
    <property type="component" value="Unassembled WGS sequence"/>
</dbReference>
<sequence length="110" mass="11383">MSVSGRITNYALALSLVSAVCAAASSSSHPSSSFTVTLETPPHPNLLLSPLSSLYSPTACSPLIYLSSVLQPQTPPSLALTCASSMSLLSCTVTSSQTRSVCLPTRYGPY</sequence>
<keyword evidence="3" id="KW-1185">Reference proteome</keyword>
<reference evidence="3" key="1">
    <citation type="journal article" date="2017" name="Cell">
        <title>Insights into land plant evolution garnered from the Marchantia polymorpha genome.</title>
        <authorList>
            <person name="Bowman J.L."/>
            <person name="Kohchi T."/>
            <person name="Yamato K.T."/>
            <person name="Jenkins J."/>
            <person name="Shu S."/>
            <person name="Ishizaki K."/>
            <person name="Yamaoka S."/>
            <person name="Nishihama R."/>
            <person name="Nakamura Y."/>
            <person name="Berger F."/>
            <person name="Adam C."/>
            <person name="Aki S.S."/>
            <person name="Althoff F."/>
            <person name="Araki T."/>
            <person name="Arteaga-Vazquez M.A."/>
            <person name="Balasubrmanian S."/>
            <person name="Barry K."/>
            <person name="Bauer D."/>
            <person name="Boehm C.R."/>
            <person name="Briginshaw L."/>
            <person name="Caballero-Perez J."/>
            <person name="Catarino B."/>
            <person name="Chen F."/>
            <person name="Chiyoda S."/>
            <person name="Chovatia M."/>
            <person name="Davies K.M."/>
            <person name="Delmans M."/>
            <person name="Demura T."/>
            <person name="Dierschke T."/>
            <person name="Dolan L."/>
            <person name="Dorantes-Acosta A.E."/>
            <person name="Eklund D.M."/>
            <person name="Florent S.N."/>
            <person name="Flores-Sandoval E."/>
            <person name="Fujiyama A."/>
            <person name="Fukuzawa H."/>
            <person name="Galik B."/>
            <person name="Grimanelli D."/>
            <person name="Grimwood J."/>
            <person name="Grossniklaus U."/>
            <person name="Hamada T."/>
            <person name="Haseloff J."/>
            <person name="Hetherington A.J."/>
            <person name="Higo A."/>
            <person name="Hirakawa Y."/>
            <person name="Hundley H.N."/>
            <person name="Ikeda Y."/>
            <person name="Inoue K."/>
            <person name="Inoue S.I."/>
            <person name="Ishida S."/>
            <person name="Jia Q."/>
            <person name="Kakita M."/>
            <person name="Kanazawa T."/>
            <person name="Kawai Y."/>
            <person name="Kawashima T."/>
            <person name="Kennedy M."/>
            <person name="Kinose K."/>
            <person name="Kinoshita T."/>
            <person name="Kohara Y."/>
            <person name="Koide E."/>
            <person name="Komatsu K."/>
            <person name="Kopischke S."/>
            <person name="Kubo M."/>
            <person name="Kyozuka J."/>
            <person name="Lagercrantz U."/>
            <person name="Lin S.S."/>
            <person name="Lindquist E."/>
            <person name="Lipzen A.M."/>
            <person name="Lu C.W."/>
            <person name="De Luna E."/>
            <person name="Martienssen R.A."/>
            <person name="Minamino N."/>
            <person name="Mizutani M."/>
            <person name="Mizutani M."/>
            <person name="Mochizuki N."/>
            <person name="Monte I."/>
            <person name="Mosher R."/>
            <person name="Nagasaki H."/>
            <person name="Nakagami H."/>
            <person name="Naramoto S."/>
            <person name="Nishitani K."/>
            <person name="Ohtani M."/>
            <person name="Okamoto T."/>
            <person name="Okumura M."/>
            <person name="Phillips J."/>
            <person name="Pollak B."/>
            <person name="Reinders A."/>
            <person name="Rovekamp M."/>
            <person name="Sano R."/>
            <person name="Sawa S."/>
            <person name="Schmid M.W."/>
            <person name="Shirakawa M."/>
            <person name="Solano R."/>
            <person name="Spunde A."/>
            <person name="Suetsugu N."/>
            <person name="Sugano S."/>
            <person name="Sugiyama A."/>
            <person name="Sun R."/>
            <person name="Suzuki Y."/>
            <person name="Takenaka M."/>
            <person name="Takezawa D."/>
            <person name="Tomogane H."/>
            <person name="Tsuzuki M."/>
            <person name="Ueda T."/>
            <person name="Umeda M."/>
            <person name="Ward J.M."/>
            <person name="Watanabe Y."/>
            <person name="Yazaki K."/>
            <person name="Yokoyama R."/>
            <person name="Yoshitake Y."/>
            <person name="Yotsui I."/>
            <person name="Zachgo S."/>
            <person name="Schmutz J."/>
        </authorList>
    </citation>
    <scope>NUCLEOTIDE SEQUENCE [LARGE SCALE GENOMIC DNA]</scope>
    <source>
        <strain evidence="3">Tak-1</strain>
    </source>
</reference>
<accession>A0A2R6WHG8</accession>
<feature type="chain" id="PRO_5015359189" description="Pherophorin domain-containing protein" evidence="1">
    <location>
        <begin position="24"/>
        <end position="110"/>
    </location>
</feature>
<dbReference type="Gramene" id="Mp4g21800.1">
    <property type="protein sequence ID" value="Mp4g21800.1.cds1"/>
    <property type="gene ID" value="Mp4g21800"/>
</dbReference>
<evidence type="ECO:0000313" key="3">
    <source>
        <dbReference type="Proteomes" id="UP000244005"/>
    </source>
</evidence>
<feature type="signal peptide" evidence="1">
    <location>
        <begin position="1"/>
        <end position="23"/>
    </location>
</feature>
<proteinExistence type="predicted"/>
<protein>
    <recommendedName>
        <fullName evidence="4">Pherophorin domain-containing protein</fullName>
    </recommendedName>
</protein>
<gene>
    <name evidence="2" type="ORF">MARPO_0090s0042</name>
</gene>
<keyword evidence="1" id="KW-0732">Signal</keyword>
<dbReference type="EMBL" id="KZ772762">
    <property type="protein sequence ID" value="PTQ33305.1"/>
    <property type="molecule type" value="Genomic_DNA"/>
</dbReference>
<evidence type="ECO:0000256" key="1">
    <source>
        <dbReference type="SAM" id="SignalP"/>
    </source>
</evidence>